<feature type="region of interest" description="Disordered" evidence="1">
    <location>
        <begin position="347"/>
        <end position="368"/>
    </location>
</feature>
<keyword evidence="3" id="KW-1185">Reference proteome</keyword>
<feature type="compositionally biased region" description="Basic and acidic residues" evidence="1">
    <location>
        <begin position="64"/>
        <end position="84"/>
    </location>
</feature>
<dbReference type="Proteomes" id="UP001153365">
    <property type="component" value="Unassembled WGS sequence"/>
</dbReference>
<evidence type="ECO:0000313" key="3">
    <source>
        <dbReference type="Proteomes" id="UP001153365"/>
    </source>
</evidence>
<feature type="compositionally biased region" description="Low complexity" evidence="1">
    <location>
        <begin position="53"/>
        <end position="63"/>
    </location>
</feature>
<comment type="caution">
    <text evidence="2">The sequence shown here is derived from an EMBL/GenBank/DDBJ whole genome shotgun (WGS) entry which is preliminary data.</text>
</comment>
<feature type="compositionally biased region" description="Low complexity" evidence="1">
    <location>
        <begin position="198"/>
        <end position="228"/>
    </location>
</feature>
<dbReference type="EMBL" id="CALTRL010000850">
    <property type="protein sequence ID" value="CAH7669924.1"/>
    <property type="molecule type" value="Genomic_DNA"/>
</dbReference>
<sequence length="459" mass="51685">MPIYTLPSLRQPESIAPEFYFSSSVFLRKIKFDIDRLLNEWLKAINQSSLKPNNIKNSNNNRRINNDSKAENGREGYLDESSKSRVNEVENSDGPFTSFKRVYKDLGWIYIHLSVVDIGLRKPWFNTIVRLFLKTFEYILSVPEKFEESINKKFGIRTDGFSNRERLQVPVQSQLNRKFIERHRVHLDPNLFGTKPTSSSSLSVISPSRNSSPLSTISSSSSSSLPSKPIVDACKPSDSLIQVLSNLVRSDAFLIEPEPTALRHPHLPSNNLAPENPTVAPVIPIQPPQPVVSKKPRKRNHLGELILSAKEELDRSALEMDRWDLSQLDQIRSNYLNSKSSFSILSSESSSNCESRKDKGRNHSSNQLRFDPLTDSIIGEAIGMTRRVIQKTGPGLDHLLFPKSPSACSSPSSMNLDNTTYRAGQDNRQTFGSKNALYLVEGSQNLDDVNNSISELQKL</sequence>
<proteinExistence type="predicted"/>
<name>A0AAV0AQ25_PHAPC</name>
<feature type="region of interest" description="Disordered" evidence="1">
    <location>
        <begin position="196"/>
        <end position="228"/>
    </location>
</feature>
<feature type="region of interest" description="Disordered" evidence="1">
    <location>
        <begin position="52"/>
        <end position="84"/>
    </location>
</feature>
<reference evidence="2" key="1">
    <citation type="submission" date="2022-06" db="EMBL/GenBank/DDBJ databases">
        <authorList>
            <consortium name="SYNGENTA / RWTH Aachen University"/>
        </authorList>
    </citation>
    <scope>NUCLEOTIDE SEQUENCE</scope>
</reference>
<organism evidence="2 3">
    <name type="scientific">Phakopsora pachyrhizi</name>
    <name type="common">Asian soybean rust disease fungus</name>
    <dbReference type="NCBI Taxonomy" id="170000"/>
    <lineage>
        <taxon>Eukaryota</taxon>
        <taxon>Fungi</taxon>
        <taxon>Dikarya</taxon>
        <taxon>Basidiomycota</taxon>
        <taxon>Pucciniomycotina</taxon>
        <taxon>Pucciniomycetes</taxon>
        <taxon>Pucciniales</taxon>
        <taxon>Phakopsoraceae</taxon>
        <taxon>Phakopsora</taxon>
    </lineage>
</organism>
<gene>
    <name evidence="2" type="ORF">PPACK8108_LOCUS4583</name>
</gene>
<accession>A0AAV0AQ25</accession>
<dbReference type="AlphaFoldDB" id="A0AAV0AQ25"/>
<evidence type="ECO:0000313" key="2">
    <source>
        <dbReference type="EMBL" id="CAH7669924.1"/>
    </source>
</evidence>
<evidence type="ECO:0000256" key="1">
    <source>
        <dbReference type="SAM" id="MobiDB-lite"/>
    </source>
</evidence>
<protein>
    <submittedName>
        <fullName evidence="2">Expressed protein</fullName>
    </submittedName>
</protein>